<keyword evidence="2" id="KW-1185">Reference proteome</keyword>
<sequence>MTSVLRYLTREKFEWLLGDQGMYVGPASQQSDESEGIYDASFVVRDFAKKAEEITEAPIDAKLLEGVNEVLTGFGASRRDSHFISSWYVGEKEDINMWSQYGTDGVAILSSSVHLNHYLPEPLKHATEFVFVTYDDAKKAYDVHNPLHYKNNKYSHENEFRIIFNLTKYQILTGYDIDADRKIYVGDTPSYLSSQMTSSMSELGRQQSHLVLHKKNPGYILHYQLKAIVREIRINPNATDEELEYIRSVCNQAGLECPVNHSELKKQNSVA</sequence>
<dbReference type="PATRIC" id="fig|1197174.4.peg.1901"/>
<dbReference type="EMBL" id="ALAB01000027">
    <property type="protein sequence ID" value="EJI84841.1"/>
    <property type="molecule type" value="Genomic_DNA"/>
</dbReference>
<reference evidence="1 2" key="1">
    <citation type="journal article" date="2012" name="J. Bacteriol.">
        <title>Genome Sequence of Pectin-Degrading Alishewanella aestuarii Strain B11T, Isolated from Tidal Flat Sediment.</title>
        <authorList>
            <person name="Jung J."/>
            <person name="Choi S."/>
            <person name="Chun J."/>
            <person name="Park W."/>
        </authorList>
    </citation>
    <scope>NUCLEOTIDE SEQUENCE [LARGE SCALE GENOMIC DNA]</scope>
    <source>
        <strain evidence="1 2">B11</strain>
    </source>
</reference>
<name>J1QH70_9ALTE</name>
<evidence type="ECO:0000313" key="2">
    <source>
        <dbReference type="Proteomes" id="UP000012043"/>
    </source>
</evidence>
<dbReference type="RefSeq" id="WP_008608742.1">
    <property type="nucleotide sequence ID" value="NZ_ALAB01000027.1"/>
</dbReference>
<dbReference type="AlphaFoldDB" id="J1QH70"/>
<accession>J1QH70</accession>
<evidence type="ECO:0008006" key="3">
    <source>
        <dbReference type="Google" id="ProtNLM"/>
    </source>
</evidence>
<comment type="caution">
    <text evidence="1">The sequence shown here is derived from an EMBL/GenBank/DDBJ whole genome shotgun (WGS) entry which is preliminary data.</text>
</comment>
<proteinExistence type="predicted"/>
<dbReference type="Proteomes" id="UP000012043">
    <property type="component" value="Unassembled WGS sequence"/>
</dbReference>
<evidence type="ECO:0000313" key="1">
    <source>
        <dbReference type="EMBL" id="EJI84841.1"/>
    </source>
</evidence>
<gene>
    <name evidence="1" type="ORF">AEST_19430</name>
</gene>
<organism evidence="1 2">
    <name type="scientific">Alishewanella aestuarii B11</name>
    <dbReference type="NCBI Taxonomy" id="1197174"/>
    <lineage>
        <taxon>Bacteria</taxon>
        <taxon>Pseudomonadati</taxon>
        <taxon>Pseudomonadota</taxon>
        <taxon>Gammaproteobacteria</taxon>
        <taxon>Alteromonadales</taxon>
        <taxon>Alteromonadaceae</taxon>
        <taxon>Alishewanella</taxon>
    </lineage>
</organism>
<protein>
    <recommendedName>
        <fullName evidence="3">DUF2971 domain-containing protein</fullName>
    </recommendedName>
</protein>